<dbReference type="KEGG" id="surl:BI350_03605"/>
<dbReference type="InterPro" id="IPR016193">
    <property type="entry name" value="Cytidine_deaminase-like"/>
</dbReference>
<evidence type="ECO:0000256" key="9">
    <source>
        <dbReference type="ARBA" id="ARBA00050687"/>
    </source>
</evidence>
<evidence type="ECO:0000256" key="4">
    <source>
        <dbReference type="ARBA" id="ARBA00022679"/>
    </source>
</evidence>
<dbReference type="EMBL" id="CP017560">
    <property type="protein sequence ID" value="AOV06762.1"/>
    <property type="molecule type" value="Genomic_DNA"/>
</dbReference>
<dbReference type="UniPathway" id="UPA00074">
    <property type="reaction ID" value="UER00133"/>
</dbReference>
<dbReference type="GO" id="GO:0003937">
    <property type="term" value="F:IMP cyclohydrolase activity"/>
    <property type="evidence" value="ECO:0007669"/>
    <property type="project" value="UniProtKB-UniRule"/>
</dbReference>
<evidence type="ECO:0000313" key="12">
    <source>
        <dbReference type="EMBL" id="AOV06762.1"/>
    </source>
</evidence>
<sequence length="516" mass="56024">MEGLLVKKRALLSVSDKSGILEFAKALESLDYEILSTGGTMKHLADNGVAVTAVDEVTGFPEIMEGRVKTLNPFIHGGLLAKRDNPVHQAQMEEHQIHPIDIVCVNLYPFKETISKADVTTEDAIENIDIGGPAMLRASAKNHAYVTVIVDATDYEQVLAELKADGQTTHETRRRLAAKVFRHTAAYDALIAGYLTDLAGEEFPEQVTYTYELKQPLRYGENPHQKAAFYSKPLGSDFSIAYAEQLHGKELSYNNIQDANAAIQIVKEFDAPAAVAVKHMNPCGVGTGETIADAFNKAYEADPVSIFGGIIALNREVDVTTAEKLSGIFLEIVIAPSFTEEAIDVLTKKKNIRLLTISFEQNKQDKWNTVSVEGGLLMQEPDAFGFKDADIRVATDREPTEAEWEAMKLGWAVVKHVKSNAIVVSDNERTLGVGAGQMNRVGAAGIALTQAGERAKGAALASDAFFPMDDTVEAAAKAGITAIIQPGGSVKDEDSIKKANEYGITMVFTGVRHFKH</sequence>
<dbReference type="SMART" id="SM00798">
    <property type="entry name" value="AICARFT_IMPCHas"/>
    <property type="match status" value="1"/>
</dbReference>
<evidence type="ECO:0000256" key="2">
    <source>
        <dbReference type="ARBA" id="ARBA00004954"/>
    </source>
</evidence>
<evidence type="ECO:0000259" key="11">
    <source>
        <dbReference type="PROSITE" id="PS51855"/>
    </source>
</evidence>
<evidence type="ECO:0000256" key="10">
    <source>
        <dbReference type="HAMAP-Rule" id="MF_00139"/>
    </source>
</evidence>
<evidence type="ECO:0000256" key="8">
    <source>
        <dbReference type="ARBA" id="ARBA00050488"/>
    </source>
</evidence>
<dbReference type="Gene3D" id="3.40.140.20">
    <property type="match status" value="2"/>
</dbReference>
<comment type="catalytic activity">
    <reaction evidence="8 10">
        <text>(6R)-10-formyltetrahydrofolate + 5-amino-1-(5-phospho-beta-D-ribosyl)imidazole-4-carboxamide = 5-formamido-1-(5-phospho-D-ribosyl)imidazole-4-carboxamide + (6S)-5,6,7,8-tetrahydrofolate</text>
        <dbReference type="Rhea" id="RHEA:22192"/>
        <dbReference type="ChEBI" id="CHEBI:57453"/>
        <dbReference type="ChEBI" id="CHEBI:58467"/>
        <dbReference type="ChEBI" id="CHEBI:58475"/>
        <dbReference type="ChEBI" id="CHEBI:195366"/>
        <dbReference type="EC" id="2.1.2.3"/>
    </reaction>
</comment>
<protein>
    <recommendedName>
        <fullName evidence="10">Bifunctional purine biosynthesis protein PurH</fullName>
    </recommendedName>
    <domain>
        <recommendedName>
            <fullName evidence="10">Phosphoribosylaminoimidazolecarboxamide formyltransferase</fullName>
            <ecNumber evidence="10">2.1.2.3</ecNumber>
        </recommendedName>
        <alternativeName>
            <fullName evidence="10">AICAR transformylase</fullName>
        </alternativeName>
    </domain>
    <domain>
        <recommendedName>
            <fullName evidence="10">IMP cyclohydrolase</fullName>
            <ecNumber evidence="10">3.5.4.10</ecNumber>
        </recommendedName>
        <alternativeName>
            <fullName evidence="10">ATIC</fullName>
        </alternativeName>
        <alternativeName>
            <fullName evidence="10">IMP synthase</fullName>
        </alternativeName>
        <alternativeName>
            <fullName evidence="10">Inosinicase</fullName>
        </alternativeName>
    </domain>
</protein>
<evidence type="ECO:0000256" key="6">
    <source>
        <dbReference type="ARBA" id="ARBA00022801"/>
    </source>
</evidence>
<dbReference type="GO" id="GO:0005829">
    <property type="term" value="C:cytosol"/>
    <property type="evidence" value="ECO:0007669"/>
    <property type="project" value="TreeGrafter"/>
</dbReference>
<keyword evidence="5 10" id="KW-0658">Purine biosynthesis</keyword>
<dbReference type="SMART" id="SM00851">
    <property type="entry name" value="MGS"/>
    <property type="match status" value="1"/>
</dbReference>
<dbReference type="GO" id="GO:0004643">
    <property type="term" value="F:phosphoribosylaminoimidazolecarboxamide formyltransferase activity"/>
    <property type="evidence" value="ECO:0007669"/>
    <property type="project" value="UniProtKB-UniRule"/>
</dbReference>
<dbReference type="PROSITE" id="PS51855">
    <property type="entry name" value="MGS"/>
    <property type="match status" value="1"/>
</dbReference>
<dbReference type="EC" id="3.5.4.10" evidence="10"/>
<dbReference type="AlphaFoldDB" id="A0A1D8JDG4"/>
<name>A0A1D8JDG4_9BACL</name>
<dbReference type="InterPro" id="IPR002695">
    <property type="entry name" value="PurH-like"/>
</dbReference>
<dbReference type="CDD" id="cd01421">
    <property type="entry name" value="IMPCH"/>
    <property type="match status" value="1"/>
</dbReference>
<dbReference type="NCBIfam" id="TIGR00355">
    <property type="entry name" value="purH"/>
    <property type="match status" value="1"/>
</dbReference>
<keyword evidence="7 10" id="KW-0511">Multifunctional enzyme</keyword>
<organism evidence="12 13">
    <name type="scientific">Sporosarcina ureilytica</name>
    <dbReference type="NCBI Taxonomy" id="298596"/>
    <lineage>
        <taxon>Bacteria</taxon>
        <taxon>Bacillati</taxon>
        <taxon>Bacillota</taxon>
        <taxon>Bacilli</taxon>
        <taxon>Bacillales</taxon>
        <taxon>Caryophanaceae</taxon>
        <taxon>Sporosarcina</taxon>
    </lineage>
</organism>
<comment type="pathway">
    <text evidence="2 10">Purine metabolism; IMP biosynthesis via de novo pathway; 5-formamido-1-(5-phospho-D-ribosyl)imidazole-4-carboxamide from 5-amino-1-(5-phospho-D-ribosyl)imidazole-4-carboxamide (10-formyl THF route): step 1/1.</text>
</comment>
<dbReference type="PANTHER" id="PTHR11692">
    <property type="entry name" value="BIFUNCTIONAL PURINE BIOSYNTHESIS PROTEIN PURH"/>
    <property type="match status" value="1"/>
</dbReference>
<keyword evidence="13" id="KW-1185">Reference proteome</keyword>
<reference evidence="12 13" key="1">
    <citation type="submission" date="2016-09" db="EMBL/GenBank/DDBJ databases">
        <title>Complete genome sequence of the Lysinibacillus sphaericus LMG 22257, a specie of Bacillus with ureolytic activity that can effectively biodeposit calcium carbonate.</title>
        <authorList>
            <person name="Yan W."/>
        </authorList>
    </citation>
    <scope>NUCLEOTIDE SEQUENCE [LARGE SCALE GENOMIC DNA]</scope>
    <source>
        <strain evidence="12 13">LMG 22257</strain>
    </source>
</reference>
<dbReference type="PANTHER" id="PTHR11692:SF0">
    <property type="entry name" value="BIFUNCTIONAL PURINE BIOSYNTHESIS PROTEIN ATIC"/>
    <property type="match status" value="1"/>
</dbReference>
<keyword evidence="6 10" id="KW-0378">Hydrolase</keyword>
<dbReference type="EC" id="2.1.2.3" evidence="10"/>
<accession>A0A1D8JDG4</accession>
<evidence type="ECO:0000256" key="5">
    <source>
        <dbReference type="ARBA" id="ARBA00022755"/>
    </source>
</evidence>
<dbReference type="HAMAP" id="MF_00139">
    <property type="entry name" value="PurH"/>
    <property type="match status" value="1"/>
</dbReference>
<dbReference type="InterPro" id="IPR036914">
    <property type="entry name" value="MGS-like_dom_sf"/>
</dbReference>
<evidence type="ECO:0000256" key="3">
    <source>
        <dbReference type="ARBA" id="ARBA00007667"/>
    </source>
</evidence>
<dbReference type="FunFam" id="3.40.50.1380:FF:000001">
    <property type="entry name" value="Bifunctional purine biosynthesis protein PurH"/>
    <property type="match status" value="1"/>
</dbReference>
<comment type="pathway">
    <text evidence="1 10">Purine metabolism; IMP biosynthesis via de novo pathway; IMP from 5-formamido-1-(5-phospho-D-ribosyl)imidazole-4-carboxamide: step 1/1.</text>
</comment>
<evidence type="ECO:0000256" key="7">
    <source>
        <dbReference type="ARBA" id="ARBA00023268"/>
    </source>
</evidence>
<dbReference type="PIRSF" id="PIRSF000414">
    <property type="entry name" value="AICARFT_IMPCHas"/>
    <property type="match status" value="1"/>
</dbReference>
<dbReference type="GO" id="GO:0006189">
    <property type="term" value="P:'de novo' IMP biosynthetic process"/>
    <property type="evidence" value="ECO:0007669"/>
    <property type="project" value="UniProtKB-UniRule"/>
</dbReference>
<feature type="domain" description="MGS-like" evidence="11">
    <location>
        <begin position="1"/>
        <end position="150"/>
    </location>
</feature>
<keyword evidence="4 10" id="KW-0808">Transferase</keyword>
<dbReference type="SUPFAM" id="SSF53927">
    <property type="entry name" value="Cytidine deaminase-like"/>
    <property type="match status" value="1"/>
</dbReference>
<dbReference type="Gene3D" id="3.40.50.1380">
    <property type="entry name" value="Methylglyoxal synthase-like domain"/>
    <property type="match status" value="1"/>
</dbReference>
<comment type="catalytic activity">
    <reaction evidence="9 10">
        <text>IMP + H2O = 5-formamido-1-(5-phospho-D-ribosyl)imidazole-4-carboxamide</text>
        <dbReference type="Rhea" id="RHEA:18445"/>
        <dbReference type="ChEBI" id="CHEBI:15377"/>
        <dbReference type="ChEBI" id="CHEBI:58053"/>
        <dbReference type="ChEBI" id="CHEBI:58467"/>
        <dbReference type="EC" id="3.5.4.10"/>
    </reaction>
</comment>
<comment type="domain">
    <text evidence="10">The IMP cyclohydrolase activity resides in the N-terminal region.</text>
</comment>
<dbReference type="FunFam" id="3.40.140.20:FF:000002">
    <property type="entry name" value="Bifunctional purine biosynthesis protein PurH"/>
    <property type="match status" value="1"/>
</dbReference>
<dbReference type="Pfam" id="PF02142">
    <property type="entry name" value="MGS"/>
    <property type="match status" value="1"/>
</dbReference>
<proteinExistence type="inferred from homology"/>
<evidence type="ECO:0000256" key="1">
    <source>
        <dbReference type="ARBA" id="ARBA00004844"/>
    </source>
</evidence>
<dbReference type="InterPro" id="IPR024051">
    <property type="entry name" value="AICAR_Tfase_dup_dom_sf"/>
</dbReference>
<dbReference type="InterPro" id="IPR011607">
    <property type="entry name" value="MGS-like_dom"/>
</dbReference>
<evidence type="ECO:0000313" key="13">
    <source>
        <dbReference type="Proteomes" id="UP000185746"/>
    </source>
</evidence>
<dbReference type="NCBIfam" id="NF002049">
    <property type="entry name" value="PRK00881.1"/>
    <property type="match status" value="1"/>
</dbReference>
<comment type="similarity">
    <text evidence="3 10">Belongs to the PurH family.</text>
</comment>
<dbReference type="FunFam" id="3.40.140.20:FF:000001">
    <property type="entry name" value="Bifunctional purine biosynthesis protein PurH"/>
    <property type="match status" value="1"/>
</dbReference>
<dbReference type="SUPFAM" id="SSF52335">
    <property type="entry name" value="Methylglyoxal synthase-like"/>
    <property type="match status" value="1"/>
</dbReference>
<gene>
    <name evidence="10" type="primary">purH</name>
    <name evidence="12" type="ORF">BI350_03605</name>
</gene>
<dbReference type="Pfam" id="PF01808">
    <property type="entry name" value="AICARFT_IMPCHas"/>
    <property type="match status" value="1"/>
</dbReference>
<dbReference type="Proteomes" id="UP000185746">
    <property type="component" value="Chromosome"/>
</dbReference>